<accession>A0A0W0FXQ7</accession>
<name>A0A0W0FXQ7_MONRR</name>
<dbReference type="EMBL" id="LATX01001510">
    <property type="protein sequence ID" value="KTB41135.1"/>
    <property type="molecule type" value="Genomic_DNA"/>
</dbReference>
<evidence type="ECO:0000313" key="2">
    <source>
        <dbReference type="Proteomes" id="UP000054988"/>
    </source>
</evidence>
<organism evidence="1 2">
    <name type="scientific">Moniliophthora roreri</name>
    <name type="common">Frosty pod rot fungus</name>
    <name type="synonym">Monilia roreri</name>
    <dbReference type="NCBI Taxonomy" id="221103"/>
    <lineage>
        <taxon>Eukaryota</taxon>
        <taxon>Fungi</taxon>
        <taxon>Dikarya</taxon>
        <taxon>Basidiomycota</taxon>
        <taxon>Agaricomycotina</taxon>
        <taxon>Agaricomycetes</taxon>
        <taxon>Agaricomycetidae</taxon>
        <taxon>Agaricales</taxon>
        <taxon>Marasmiineae</taxon>
        <taxon>Marasmiaceae</taxon>
        <taxon>Moniliophthora</taxon>
    </lineage>
</organism>
<comment type="caution">
    <text evidence="1">The sequence shown here is derived from an EMBL/GenBank/DDBJ whole genome shotgun (WGS) entry which is preliminary data.</text>
</comment>
<dbReference type="Proteomes" id="UP000054988">
    <property type="component" value="Unassembled WGS sequence"/>
</dbReference>
<sequence>MVEQLNLPNIIVINGLNECLQSTFDPPTISAQKTIQNHPLSQERPYECLLALIRNVATAHIPIPWIFLVSSHPEPQICHAFAHKDFGMILTQLAVTFSPEAHQDIQRYLVDKFIELCEKHYQALCYEDTSWPGDNSIDQLANRADGQFILAVTVIKYIDNCDVFLKMPQDQLETILCIYVNCNSDSSYSDLDLLYHEILSHCQERWKKVQPVLCLLVTPHYEFGYYGSGVHWHSFSMIALLLNLRKGKVRMLLLRLHAVLNIPEDDDSDIHTAHALFNELLFNQHCSTDYHIPQMPQQEYRHLVATLLLHNLSTLSSYYPLSHSQCNFVANLQFWKGMLQSNIMKYSC</sequence>
<reference evidence="1 2" key="1">
    <citation type="submission" date="2015-12" db="EMBL/GenBank/DDBJ databases">
        <title>Draft genome sequence of Moniliophthora roreri, the causal agent of frosty pod rot of cacao.</title>
        <authorList>
            <person name="Aime M.C."/>
            <person name="Diaz-Valderrama J.R."/>
            <person name="Kijpornyongpan T."/>
            <person name="Phillips-Mora W."/>
        </authorList>
    </citation>
    <scope>NUCLEOTIDE SEQUENCE [LARGE SCALE GENOMIC DNA]</scope>
    <source>
        <strain evidence="1 2">MCA 2952</strain>
    </source>
</reference>
<evidence type="ECO:0000313" key="1">
    <source>
        <dbReference type="EMBL" id="KTB41135.1"/>
    </source>
</evidence>
<gene>
    <name evidence="1" type="ORF">WG66_6297</name>
</gene>
<dbReference type="AlphaFoldDB" id="A0A0W0FXQ7"/>
<proteinExistence type="predicted"/>
<protein>
    <submittedName>
        <fullName evidence="1">Uncharacterized protein</fullName>
    </submittedName>
</protein>